<sequence>MSYRCRHTPACADVECKYPLEQCLSHAKQNAGAEMASNCCDIRSYCDSEGRALLGIQA</sequence>
<reference evidence="1" key="2">
    <citation type="journal article" date="2015" name="Fish Shellfish Immunol.">
        <title>Early steps in the European eel (Anguilla anguilla)-Vibrio vulnificus interaction in the gills: Role of the RtxA13 toxin.</title>
        <authorList>
            <person name="Callol A."/>
            <person name="Pajuelo D."/>
            <person name="Ebbesson L."/>
            <person name="Teles M."/>
            <person name="MacKenzie S."/>
            <person name="Amaro C."/>
        </authorList>
    </citation>
    <scope>NUCLEOTIDE SEQUENCE</scope>
</reference>
<proteinExistence type="predicted"/>
<protein>
    <submittedName>
        <fullName evidence="1">Uncharacterized protein</fullName>
    </submittedName>
</protein>
<organism evidence="1">
    <name type="scientific">Anguilla anguilla</name>
    <name type="common">European freshwater eel</name>
    <name type="synonym">Muraena anguilla</name>
    <dbReference type="NCBI Taxonomy" id="7936"/>
    <lineage>
        <taxon>Eukaryota</taxon>
        <taxon>Metazoa</taxon>
        <taxon>Chordata</taxon>
        <taxon>Craniata</taxon>
        <taxon>Vertebrata</taxon>
        <taxon>Euteleostomi</taxon>
        <taxon>Actinopterygii</taxon>
        <taxon>Neopterygii</taxon>
        <taxon>Teleostei</taxon>
        <taxon>Anguilliformes</taxon>
        <taxon>Anguillidae</taxon>
        <taxon>Anguilla</taxon>
    </lineage>
</organism>
<evidence type="ECO:0000313" key="1">
    <source>
        <dbReference type="EMBL" id="JAH87745.1"/>
    </source>
</evidence>
<accession>A0A0E9WDY0</accession>
<reference evidence="1" key="1">
    <citation type="submission" date="2014-11" db="EMBL/GenBank/DDBJ databases">
        <authorList>
            <person name="Amaro Gonzalez C."/>
        </authorList>
    </citation>
    <scope>NUCLEOTIDE SEQUENCE</scope>
</reference>
<name>A0A0E9WDY0_ANGAN</name>
<dbReference type="AlphaFoldDB" id="A0A0E9WDY0"/>
<dbReference type="EMBL" id="GBXM01020832">
    <property type="protein sequence ID" value="JAH87745.1"/>
    <property type="molecule type" value="Transcribed_RNA"/>
</dbReference>